<keyword evidence="2" id="KW-1185">Reference proteome</keyword>
<organism evidence="1 2">
    <name type="scientific">Scutellospora calospora</name>
    <dbReference type="NCBI Taxonomy" id="85575"/>
    <lineage>
        <taxon>Eukaryota</taxon>
        <taxon>Fungi</taxon>
        <taxon>Fungi incertae sedis</taxon>
        <taxon>Mucoromycota</taxon>
        <taxon>Glomeromycotina</taxon>
        <taxon>Glomeromycetes</taxon>
        <taxon>Diversisporales</taxon>
        <taxon>Gigasporaceae</taxon>
        <taxon>Scutellospora</taxon>
    </lineage>
</organism>
<sequence>IRHIWFPTIGANGPCSIETNFGDNFEKDFKYESARGYGPGGPLLISDKRRPKLSRNSSSTRSAHALESSSPRIRND</sequence>
<name>A0ACA9PNM5_9GLOM</name>
<evidence type="ECO:0000313" key="2">
    <source>
        <dbReference type="Proteomes" id="UP000789860"/>
    </source>
</evidence>
<protein>
    <submittedName>
        <fullName evidence="1">10621_t:CDS:1</fullName>
    </submittedName>
</protein>
<reference evidence="1" key="1">
    <citation type="submission" date="2021-06" db="EMBL/GenBank/DDBJ databases">
        <authorList>
            <person name="Kallberg Y."/>
            <person name="Tangrot J."/>
            <person name="Rosling A."/>
        </authorList>
    </citation>
    <scope>NUCLEOTIDE SEQUENCE</scope>
    <source>
        <strain evidence="1">AU212A</strain>
    </source>
</reference>
<gene>
    <name evidence="1" type="ORF">SCALOS_LOCUS11082</name>
</gene>
<comment type="caution">
    <text evidence="1">The sequence shown here is derived from an EMBL/GenBank/DDBJ whole genome shotgun (WGS) entry which is preliminary data.</text>
</comment>
<evidence type="ECO:0000313" key="1">
    <source>
        <dbReference type="EMBL" id="CAG8716446.1"/>
    </source>
</evidence>
<dbReference type="Proteomes" id="UP000789860">
    <property type="component" value="Unassembled WGS sequence"/>
</dbReference>
<feature type="non-terminal residue" evidence="1">
    <location>
        <position position="1"/>
    </location>
</feature>
<dbReference type="EMBL" id="CAJVPM010045421">
    <property type="protein sequence ID" value="CAG8716446.1"/>
    <property type="molecule type" value="Genomic_DNA"/>
</dbReference>
<proteinExistence type="predicted"/>
<accession>A0ACA9PNM5</accession>